<dbReference type="EMBL" id="JYNV01000060">
    <property type="protein sequence ID" value="KZM27723.1"/>
    <property type="molecule type" value="Genomic_DNA"/>
</dbReference>
<evidence type="ECO:0000313" key="4">
    <source>
        <dbReference type="Proteomes" id="UP000076837"/>
    </source>
</evidence>
<accession>A0A163LEE2</accession>
<dbReference type="Proteomes" id="UP000076837">
    <property type="component" value="Unassembled WGS sequence"/>
</dbReference>
<proteinExistence type="predicted"/>
<dbReference type="GO" id="GO:0010181">
    <property type="term" value="F:FMN binding"/>
    <property type="evidence" value="ECO:0007669"/>
    <property type="project" value="InterPro"/>
</dbReference>
<reference evidence="3 4" key="1">
    <citation type="journal article" date="2016" name="Sci. Rep.">
        <title>Draft genome sequencing and secretome analysis of fungal phytopathogen Ascochyta rabiei provides insight into the necrotrophic effector repertoire.</title>
        <authorList>
            <person name="Verma S."/>
            <person name="Gazara R.K."/>
            <person name="Nizam S."/>
            <person name="Parween S."/>
            <person name="Chattopadhyay D."/>
            <person name="Verma P.K."/>
        </authorList>
    </citation>
    <scope>NUCLEOTIDE SEQUENCE [LARGE SCALE GENOMIC DNA]</scope>
    <source>
        <strain evidence="3 4">ArDII</strain>
    </source>
</reference>
<dbReference type="SMART" id="SM00903">
    <property type="entry name" value="Flavin_Reduct"/>
    <property type="match status" value="1"/>
</dbReference>
<dbReference type="InterPro" id="IPR012349">
    <property type="entry name" value="Split_barrel_FMN-bd"/>
</dbReference>
<dbReference type="InterPro" id="IPR002563">
    <property type="entry name" value="Flavin_Rdtase-like_dom"/>
</dbReference>
<dbReference type="PANTHER" id="PTHR30466:SF1">
    <property type="entry name" value="FMN REDUCTASE (NADH) RUTF"/>
    <property type="match status" value="1"/>
</dbReference>
<dbReference type="Gene3D" id="2.30.110.10">
    <property type="entry name" value="Electron Transport, Fmn-binding Protein, Chain A"/>
    <property type="match status" value="1"/>
</dbReference>
<evidence type="ECO:0000256" key="1">
    <source>
        <dbReference type="ARBA" id="ARBA00023002"/>
    </source>
</evidence>
<dbReference type="AlphaFoldDB" id="A0A163LEE2"/>
<organism evidence="3 4">
    <name type="scientific">Didymella rabiei</name>
    <name type="common">Chickpea ascochyta blight fungus</name>
    <name type="synonym">Mycosphaerella rabiei</name>
    <dbReference type="NCBI Taxonomy" id="5454"/>
    <lineage>
        <taxon>Eukaryota</taxon>
        <taxon>Fungi</taxon>
        <taxon>Dikarya</taxon>
        <taxon>Ascomycota</taxon>
        <taxon>Pezizomycotina</taxon>
        <taxon>Dothideomycetes</taxon>
        <taxon>Pleosporomycetidae</taxon>
        <taxon>Pleosporales</taxon>
        <taxon>Pleosporineae</taxon>
        <taxon>Didymellaceae</taxon>
        <taxon>Ascochyta</taxon>
    </lineage>
</organism>
<feature type="domain" description="Flavin reductase like" evidence="2">
    <location>
        <begin position="1"/>
        <end position="129"/>
    </location>
</feature>
<dbReference type="InterPro" id="IPR050268">
    <property type="entry name" value="NADH-dep_flavin_reductase"/>
</dbReference>
<dbReference type="GO" id="GO:0042602">
    <property type="term" value="F:riboflavin reductase (NADPH) activity"/>
    <property type="evidence" value="ECO:0007669"/>
    <property type="project" value="TreeGrafter"/>
</dbReference>
<dbReference type="PANTHER" id="PTHR30466">
    <property type="entry name" value="FLAVIN REDUCTASE"/>
    <property type="match status" value="1"/>
</dbReference>
<protein>
    <recommendedName>
        <fullName evidence="2">Flavin reductase like domain-containing protein</fullName>
    </recommendedName>
</protein>
<keyword evidence="1" id="KW-0560">Oxidoreductase</keyword>
<keyword evidence="4" id="KW-1185">Reference proteome</keyword>
<gene>
    <name evidence="3" type="ORF">ST47_g1330</name>
</gene>
<dbReference type="SUPFAM" id="SSF50475">
    <property type="entry name" value="FMN-binding split barrel"/>
    <property type="match status" value="1"/>
</dbReference>
<name>A0A163LEE2_DIDRA</name>
<evidence type="ECO:0000259" key="2">
    <source>
        <dbReference type="SMART" id="SM00903"/>
    </source>
</evidence>
<evidence type="ECO:0000313" key="3">
    <source>
        <dbReference type="EMBL" id="KZM27723.1"/>
    </source>
</evidence>
<dbReference type="Pfam" id="PF01613">
    <property type="entry name" value="Flavin_Reduct"/>
    <property type="match status" value="1"/>
</dbReference>
<comment type="caution">
    <text evidence="3">The sequence shown here is derived from an EMBL/GenBank/DDBJ whole genome shotgun (WGS) entry which is preliminary data.</text>
</comment>
<sequence length="218" mass="23656">MDGDRPHGTTVSAFMSLSMDPPMTAVALDRQSEVLGLIEGTRRFAINVLGTAQSSLAVAFARKGRAKFDGVEWAEHLGVPRLPDVSIWIACTVDAVVDGGDHKIVTGSVDEVEHRESNPLTYHRRVFGTHAPTIHDVDNLKAFHVEVSADISEADLDELLRLQDYGYVSGGSAFISVARVRESTTDVEGVAAMVDYAQSKGWVDEDGEALQAHVVRQK</sequence>